<sequence length="95" mass="10821">MTDICGFSLIAMVIIRGCTSADVVKSTGRYWYDAAVGLHLELAFESIFQTTIFDIFTKILKWPSTCSLLCTQYSLKETRLERSLSYEDPHSDRTN</sequence>
<dbReference type="EMBL" id="ML978074">
    <property type="protein sequence ID" value="KAF2011612.1"/>
    <property type="molecule type" value="Genomic_DNA"/>
</dbReference>
<proteinExistence type="predicted"/>
<dbReference type="Proteomes" id="UP000799778">
    <property type="component" value="Unassembled WGS sequence"/>
</dbReference>
<name>A0A6A5XEU4_9PLEO</name>
<organism evidence="2 3">
    <name type="scientific">Aaosphaeria arxii CBS 175.79</name>
    <dbReference type="NCBI Taxonomy" id="1450172"/>
    <lineage>
        <taxon>Eukaryota</taxon>
        <taxon>Fungi</taxon>
        <taxon>Dikarya</taxon>
        <taxon>Ascomycota</taxon>
        <taxon>Pezizomycotina</taxon>
        <taxon>Dothideomycetes</taxon>
        <taxon>Pleosporomycetidae</taxon>
        <taxon>Pleosporales</taxon>
        <taxon>Pleosporales incertae sedis</taxon>
        <taxon>Aaosphaeria</taxon>
    </lineage>
</organism>
<keyword evidence="3" id="KW-1185">Reference proteome</keyword>
<evidence type="ECO:0000313" key="2">
    <source>
        <dbReference type="EMBL" id="KAF2011612.1"/>
    </source>
</evidence>
<dbReference type="RefSeq" id="XP_033379951.1">
    <property type="nucleotide sequence ID" value="XM_033522764.1"/>
</dbReference>
<dbReference type="GeneID" id="54280161"/>
<evidence type="ECO:0000313" key="3">
    <source>
        <dbReference type="Proteomes" id="UP000799778"/>
    </source>
</evidence>
<reference evidence="2" key="1">
    <citation type="journal article" date="2020" name="Stud. Mycol.">
        <title>101 Dothideomycetes genomes: a test case for predicting lifestyles and emergence of pathogens.</title>
        <authorList>
            <person name="Haridas S."/>
            <person name="Albert R."/>
            <person name="Binder M."/>
            <person name="Bloem J."/>
            <person name="Labutti K."/>
            <person name="Salamov A."/>
            <person name="Andreopoulos B."/>
            <person name="Baker S."/>
            <person name="Barry K."/>
            <person name="Bills G."/>
            <person name="Bluhm B."/>
            <person name="Cannon C."/>
            <person name="Castanera R."/>
            <person name="Culley D."/>
            <person name="Daum C."/>
            <person name="Ezra D."/>
            <person name="Gonzalez J."/>
            <person name="Henrissat B."/>
            <person name="Kuo A."/>
            <person name="Liang C."/>
            <person name="Lipzen A."/>
            <person name="Lutzoni F."/>
            <person name="Magnuson J."/>
            <person name="Mondo S."/>
            <person name="Nolan M."/>
            <person name="Ohm R."/>
            <person name="Pangilinan J."/>
            <person name="Park H.-J."/>
            <person name="Ramirez L."/>
            <person name="Alfaro M."/>
            <person name="Sun H."/>
            <person name="Tritt A."/>
            <person name="Yoshinaga Y."/>
            <person name="Zwiers L.-H."/>
            <person name="Turgeon B."/>
            <person name="Goodwin S."/>
            <person name="Spatafora J."/>
            <person name="Crous P."/>
            <person name="Grigoriev I."/>
        </authorList>
    </citation>
    <scope>NUCLEOTIDE SEQUENCE</scope>
    <source>
        <strain evidence="2">CBS 175.79</strain>
    </source>
</reference>
<keyword evidence="1" id="KW-0732">Signal</keyword>
<feature type="signal peptide" evidence="1">
    <location>
        <begin position="1"/>
        <end position="20"/>
    </location>
</feature>
<dbReference type="AlphaFoldDB" id="A0A6A5XEU4"/>
<evidence type="ECO:0000256" key="1">
    <source>
        <dbReference type="SAM" id="SignalP"/>
    </source>
</evidence>
<feature type="chain" id="PRO_5025440558" evidence="1">
    <location>
        <begin position="21"/>
        <end position="95"/>
    </location>
</feature>
<gene>
    <name evidence="2" type="ORF">BU24DRAFT_284946</name>
</gene>
<protein>
    <submittedName>
        <fullName evidence="2">Uncharacterized protein</fullName>
    </submittedName>
</protein>
<accession>A0A6A5XEU4</accession>